<accession>A0A7I4XX89</accession>
<sequence>MLSFALDFASLCGETAMKFEKRSPMTSIDWDHFASLASEWEYSVIDNIDEEYNRLVEHLHDSARKAESPQVAKRQLFSKTLELIKSSSSLSALDTIHGNL</sequence>
<name>A0A7I4XX89_HAECO</name>
<dbReference type="AlphaFoldDB" id="A0A7I4XX89"/>
<dbReference type="OrthoDB" id="5865469at2759"/>
<reference evidence="2" key="1">
    <citation type="submission" date="2020-12" db="UniProtKB">
        <authorList>
            <consortium name="WormBaseParasite"/>
        </authorList>
    </citation>
    <scope>IDENTIFICATION</scope>
    <source>
        <strain evidence="2">MHco3</strain>
    </source>
</reference>
<dbReference type="Proteomes" id="UP000025227">
    <property type="component" value="Unplaced"/>
</dbReference>
<keyword evidence="1" id="KW-1185">Reference proteome</keyword>
<evidence type="ECO:0000313" key="1">
    <source>
        <dbReference type="Proteomes" id="UP000025227"/>
    </source>
</evidence>
<protein>
    <submittedName>
        <fullName evidence="2">CdiI_2 domain-containing protein</fullName>
    </submittedName>
</protein>
<evidence type="ECO:0000313" key="2">
    <source>
        <dbReference type="WBParaSite" id="HCON_00015180-00001"/>
    </source>
</evidence>
<proteinExistence type="predicted"/>
<dbReference type="WBParaSite" id="HCON_00015180-00001">
    <property type="protein sequence ID" value="HCON_00015180-00001"/>
    <property type="gene ID" value="HCON_00015180"/>
</dbReference>
<organism evidence="1 2">
    <name type="scientific">Haemonchus contortus</name>
    <name type="common">Barber pole worm</name>
    <dbReference type="NCBI Taxonomy" id="6289"/>
    <lineage>
        <taxon>Eukaryota</taxon>
        <taxon>Metazoa</taxon>
        <taxon>Ecdysozoa</taxon>
        <taxon>Nematoda</taxon>
        <taxon>Chromadorea</taxon>
        <taxon>Rhabditida</taxon>
        <taxon>Rhabditina</taxon>
        <taxon>Rhabditomorpha</taxon>
        <taxon>Strongyloidea</taxon>
        <taxon>Trichostrongylidae</taxon>
        <taxon>Haemonchus</taxon>
    </lineage>
</organism>
<dbReference type="OMA" id="SEWEYSV"/>